<dbReference type="Proteomes" id="UP000317243">
    <property type="component" value="Unassembled WGS sequence"/>
</dbReference>
<accession>A0A5C5WDP0</accession>
<comment type="caution">
    <text evidence="2">The sequence shown here is derived from an EMBL/GenBank/DDBJ whole genome shotgun (WGS) entry which is preliminary data.</text>
</comment>
<name>A0A5C5WDP0_9PLAN</name>
<evidence type="ECO:0000313" key="3">
    <source>
        <dbReference type="Proteomes" id="UP000317243"/>
    </source>
</evidence>
<evidence type="ECO:0000256" key="1">
    <source>
        <dbReference type="SAM" id="MobiDB-lite"/>
    </source>
</evidence>
<dbReference type="OrthoDB" id="9770450at2"/>
<dbReference type="GO" id="GO:0005198">
    <property type="term" value="F:structural molecule activity"/>
    <property type="evidence" value="ECO:0007669"/>
    <property type="project" value="InterPro"/>
</dbReference>
<protein>
    <submittedName>
        <fullName evidence="2">Phage portal protein, lambda family</fullName>
    </submittedName>
</protein>
<dbReference type="EMBL" id="SIHI01000019">
    <property type="protein sequence ID" value="TWT49028.1"/>
    <property type="molecule type" value="Genomic_DNA"/>
</dbReference>
<dbReference type="Pfam" id="PF05136">
    <property type="entry name" value="Phage_portal_2"/>
    <property type="match status" value="1"/>
</dbReference>
<gene>
    <name evidence="2" type="ORF">KOR42_39440</name>
</gene>
<sequence length="531" mass="59506">MNLFRRLQAAVQAFRFAGQSKTAARSPRSDSDPFWMFPWGSSGRGGYRGGQLDRMSADWRPGTIGPNRMFAMDGKLLRERAWDLYLNNPWAKSAVESYVANVIECGIIPHRNHLENGEDWSKAWDRWGGLTAHSTREADLTGEQTIYGLQQTWLREILVGGGCLIHFVDRPRRSQRIPISLELIPEERFADHLQTVPGNPKTANRIHQGHEIDPATGRTVAYHVLKSHPNDLTHDPLATVRLARETCEYGYMKERTGQKRGTTLLKQALRWIWSLGYITDNELDASTLKSQWAYMITTATPSNDDNGVQSQDGYLTDLAGNKIDEHQSGMIWHGSPEDEIKGTGPNVPGGDAVTWVTLIQESIAIGANLSWQELTRNYGKANFSAARMTRGGDKKRFRPMQDFSICHFGNPTVERFDRAAVGALTPGFPSPTQYLQERDELLDAQDWQAPGWESPNPKDDATANHQRIADKLVSRTEIAGTEGRSWKKSRKLLESEQRELEDSGLAATAEPAPSSAPEETPEDSPEQQETE</sequence>
<dbReference type="GO" id="GO:0019068">
    <property type="term" value="P:virion assembly"/>
    <property type="evidence" value="ECO:0007669"/>
    <property type="project" value="InterPro"/>
</dbReference>
<feature type="compositionally biased region" description="Basic and acidic residues" evidence="1">
    <location>
        <begin position="491"/>
        <end position="501"/>
    </location>
</feature>
<keyword evidence="3" id="KW-1185">Reference proteome</keyword>
<dbReference type="RefSeq" id="WP_146511362.1">
    <property type="nucleotide sequence ID" value="NZ_SIHI01000019.1"/>
</dbReference>
<dbReference type="AlphaFoldDB" id="A0A5C5WDP0"/>
<reference evidence="2 3" key="1">
    <citation type="submission" date="2019-02" db="EMBL/GenBank/DDBJ databases">
        <title>Deep-cultivation of Planctomycetes and their phenomic and genomic characterization uncovers novel biology.</title>
        <authorList>
            <person name="Wiegand S."/>
            <person name="Jogler M."/>
            <person name="Boedeker C."/>
            <person name="Pinto D."/>
            <person name="Vollmers J."/>
            <person name="Rivas-Marin E."/>
            <person name="Kohn T."/>
            <person name="Peeters S.H."/>
            <person name="Heuer A."/>
            <person name="Rast P."/>
            <person name="Oberbeckmann S."/>
            <person name="Bunk B."/>
            <person name="Jeske O."/>
            <person name="Meyerdierks A."/>
            <person name="Storesund J.E."/>
            <person name="Kallscheuer N."/>
            <person name="Luecker S."/>
            <person name="Lage O.M."/>
            <person name="Pohl T."/>
            <person name="Merkel B.J."/>
            <person name="Hornburger P."/>
            <person name="Mueller R.-W."/>
            <person name="Bruemmer F."/>
            <person name="Labrenz M."/>
            <person name="Spormann A.M."/>
            <person name="Op Den Camp H."/>
            <person name="Overmann J."/>
            <person name="Amann R."/>
            <person name="Jetten M.S.M."/>
            <person name="Mascher T."/>
            <person name="Medema M.H."/>
            <person name="Devos D.P."/>
            <person name="Kaster A.-K."/>
            <person name="Ovreas L."/>
            <person name="Rohde M."/>
            <person name="Galperin M.Y."/>
            <person name="Jogler C."/>
        </authorList>
    </citation>
    <scope>NUCLEOTIDE SEQUENCE [LARGE SCALE GENOMIC DNA]</scope>
    <source>
        <strain evidence="2 3">KOR42</strain>
    </source>
</reference>
<evidence type="ECO:0000313" key="2">
    <source>
        <dbReference type="EMBL" id="TWT49028.1"/>
    </source>
</evidence>
<feature type="compositionally biased region" description="Low complexity" evidence="1">
    <location>
        <begin position="506"/>
        <end position="518"/>
    </location>
</feature>
<feature type="compositionally biased region" description="Acidic residues" evidence="1">
    <location>
        <begin position="519"/>
        <end position="531"/>
    </location>
</feature>
<dbReference type="InterPro" id="IPR006429">
    <property type="entry name" value="Phage_lambda_portal"/>
</dbReference>
<proteinExistence type="predicted"/>
<organism evidence="2 3">
    <name type="scientific">Thalassoglobus neptunius</name>
    <dbReference type="NCBI Taxonomy" id="1938619"/>
    <lineage>
        <taxon>Bacteria</taxon>
        <taxon>Pseudomonadati</taxon>
        <taxon>Planctomycetota</taxon>
        <taxon>Planctomycetia</taxon>
        <taxon>Planctomycetales</taxon>
        <taxon>Planctomycetaceae</taxon>
        <taxon>Thalassoglobus</taxon>
    </lineage>
</organism>
<feature type="region of interest" description="Disordered" evidence="1">
    <location>
        <begin position="480"/>
        <end position="531"/>
    </location>
</feature>